<protein>
    <submittedName>
        <fullName evidence="1">Uncharacterized protein</fullName>
    </submittedName>
</protein>
<sequence length="959" mass="97774">MALFVWRGDAQARAQVVQVTAEFVEAGDVCTLSINRKEVRFTALSGSVVPIYEGLVAAIEASGVPELADITAEVVSDASPPYLKLTGAADGRPFVVTADASNGSLGEVTVATTTSAYGGANEKQQVTLPDGVTGGTFTLTLDGDTTSAIAYNAAAATVQSALEALTDIDSGDVEVNGSSGGPWSVEFKQAYANSDVSLISLDASSLTAGTVSVVETVKGQAGTNEIVRVTVSKSAATPSGTPLEYACSFGVANNYLFRWKDFSELDTAAKFKTAMQEHASVNEANVNVALVSSALRERVYDVEFTGSLGGTNWSIAFLEDTGYGVGSGVTTLQNGDGAGTGERQLVSLTGSPSGGTFTLTYSGQTTAALPYNAAAATVEAALAALSNIGDGDVSVGGSAPNWTIEFAGDLAAQDVPLISGDGGNLTGGAGVVEKTQLAAAPINEKQTVSLSPGVTGGTFTLTYAGQTTAAISFAASSSAVETALEDLSNIDAVTVTGASGGPWIVEFAGSLSATNVATLLGDGDNLTGDDSQTLTITTTIAATGPHHWSDPANWDQNAVPVHGADVRIENSASSLLYGLDQASVTLSSLDVRASFTGSIGLADMHSAGFHEYLPTHLAIGATTVRLGEGEGSGSPQIRLDNGTEQATVTVFNAGSPASTAGYAVEWIGTHEQNGLTVYKGTVGVAIGGDQSAVLATLDVSFLSSRQADALVYLGDDVTVGDIVKNGGELIIAGRSGTDIASIRSTAGEVQLRGEDGVESLILEGGDFYYWSTGTLATGAVVSGDGRLIFDGDLRPKTVSSVISVYGDAASVIDAAEVVNVDGYLSLQFQGTSRFADLGSNIIISRGLPAEGEEAVSVTLYAAAMQMVSVAVDDELESIAAKLTTESYAHPSGKTEAEIIQIDVVAPSADIVVHDAANDDDGQAVASDASEYFPVIGAAATALRLVTETTADVLLKIYYK</sequence>
<dbReference type="OrthoDB" id="245702at2"/>
<dbReference type="Proteomes" id="UP000318878">
    <property type="component" value="Unassembled WGS sequence"/>
</dbReference>
<evidence type="ECO:0000313" key="2">
    <source>
        <dbReference type="Proteomes" id="UP000318878"/>
    </source>
</evidence>
<keyword evidence="2" id="KW-1185">Reference proteome</keyword>
<dbReference type="RefSeq" id="WP_146431156.1">
    <property type="nucleotide sequence ID" value="NZ_SJPF01000002.1"/>
</dbReference>
<comment type="caution">
    <text evidence="1">The sequence shown here is derived from an EMBL/GenBank/DDBJ whole genome shotgun (WGS) entry which is preliminary data.</text>
</comment>
<accession>A0A5C5V821</accession>
<name>A0A5C5V821_9BACT</name>
<proteinExistence type="predicted"/>
<gene>
    <name evidence="1" type="ORF">Enr8_21010</name>
</gene>
<reference evidence="1 2" key="1">
    <citation type="submission" date="2019-02" db="EMBL/GenBank/DDBJ databases">
        <title>Deep-cultivation of Planctomycetes and their phenomic and genomic characterization uncovers novel biology.</title>
        <authorList>
            <person name="Wiegand S."/>
            <person name="Jogler M."/>
            <person name="Boedeker C."/>
            <person name="Pinto D."/>
            <person name="Vollmers J."/>
            <person name="Rivas-Marin E."/>
            <person name="Kohn T."/>
            <person name="Peeters S.H."/>
            <person name="Heuer A."/>
            <person name="Rast P."/>
            <person name="Oberbeckmann S."/>
            <person name="Bunk B."/>
            <person name="Jeske O."/>
            <person name="Meyerdierks A."/>
            <person name="Storesund J.E."/>
            <person name="Kallscheuer N."/>
            <person name="Luecker S."/>
            <person name="Lage O.M."/>
            <person name="Pohl T."/>
            <person name="Merkel B.J."/>
            <person name="Hornburger P."/>
            <person name="Mueller R.-W."/>
            <person name="Bruemmer F."/>
            <person name="Labrenz M."/>
            <person name="Spormann A.M."/>
            <person name="Op Den Camp H."/>
            <person name="Overmann J."/>
            <person name="Amann R."/>
            <person name="Jetten M.S.M."/>
            <person name="Mascher T."/>
            <person name="Medema M.H."/>
            <person name="Devos D.P."/>
            <person name="Kaster A.-K."/>
            <person name="Ovreas L."/>
            <person name="Rohde M."/>
            <person name="Galperin M.Y."/>
            <person name="Jogler C."/>
        </authorList>
    </citation>
    <scope>NUCLEOTIDE SEQUENCE [LARGE SCALE GENOMIC DNA]</scope>
    <source>
        <strain evidence="1 2">Enr8</strain>
    </source>
</reference>
<dbReference type="AlphaFoldDB" id="A0A5C5V821"/>
<organism evidence="1 2">
    <name type="scientific">Blastopirellula retiformator</name>
    <dbReference type="NCBI Taxonomy" id="2527970"/>
    <lineage>
        <taxon>Bacteria</taxon>
        <taxon>Pseudomonadati</taxon>
        <taxon>Planctomycetota</taxon>
        <taxon>Planctomycetia</taxon>
        <taxon>Pirellulales</taxon>
        <taxon>Pirellulaceae</taxon>
        <taxon>Blastopirellula</taxon>
    </lineage>
</organism>
<evidence type="ECO:0000313" key="1">
    <source>
        <dbReference type="EMBL" id="TWT34688.1"/>
    </source>
</evidence>
<dbReference type="EMBL" id="SJPF01000002">
    <property type="protein sequence ID" value="TWT34688.1"/>
    <property type="molecule type" value="Genomic_DNA"/>
</dbReference>